<protein>
    <recommendedName>
        <fullName evidence="1">Thioredoxin domain-containing protein</fullName>
    </recommendedName>
</protein>
<dbReference type="InterPro" id="IPR043504">
    <property type="entry name" value="Peptidase_S1_PA_chymotrypsin"/>
</dbReference>
<evidence type="ECO:0000259" key="1">
    <source>
        <dbReference type="PROSITE" id="PS51352"/>
    </source>
</evidence>
<dbReference type="InterPro" id="IPR013766">
    <property type="entry name" value="Thioredoxin_domain"/>
</dbReference>
<dbReference type="EMBL" id="BAABGA010000024">
    <property type="protein sequence ID" value="GAA4451569.1"/>
    <property type="molecule type" value="Genomic_DNA"/>
</dbReference>
<dbReference type="Proteomes" id="UP001500840">
    <property type="component" value="Unassembled WGS sequence"/>
</dbReference>
<evidence type="ECO:0000313" key="3">
    <source>
        <dbReference type="Proteomes" id="UP001500840"/>
    </source>
</evidence>
<keyword evidence="3" id="KW-1185">Reference proteome</keyword>
<comment type="caution">
    <text evidence="2">The sequence shown here is derived from an EMBL/GenBank/DDBJ whole genome shotgun (WGS) entry which is preliminary data.</text>
</comment>
<accession>A0ABP8MKT1</accession>
<dbReference type="InterPro" id="IPR000866">
    <property type="entry name" value="AhpC/TSA"/>
</dbReference>
<reference evidence="3" key="1">
    <citation type="journal article" date="2019" name="Int. J. Syst. Evol. Microbiol.">
        <title>The Global Catalogue of Microorganisms (GCM) 10K type strain sequencing project: providing services to taxonomists for standard genome sequencing and annotation.</title>
        <authorList>
            <consortium name="The Broad Institute Genomics Platform"/>
            <consortium name="The Broad Institute Genome Sequencing Center for Infectious Disease"/>
            <person name="Wu L."/>
            <person name="Ma J."/>
        </authorList>
    </citation>
    <scope>NUCLEOTIDE SEQUENCE [LARGE SCALE GENOMIC DNA]</scope>
    <source>
        <strain evidence="3">JCM 17759</strain>
    </source>
</reference>
<dbReference type="SUPFAM" id="SSF52833">
    <property type="entry name" value="Thioredoxin-like"/>
    <property type="match status" value="1"/>
</dbReference>
<organism evidence="2 3">
    <name type="scientific">Novipirellula rosea</name>
    <dbReference type="NCBI Taxonomy" id="1031540"/>
    <lineage>
        <taxon>Bacteria</taxon>
        <taxon>Pseudomonadati</taxon>
        <taxon>Planctomycetota</taxon>
        <taxon>Planctomycetia</taxon>
        <taxon>Pirellulales</taxon>
        <taxon>Pirellulaceae</taxon>
        <taxon>Novipirellula</taxon>
    </lineage>
</organism>
<gene>
    <name evidence="2" type="ORF">GCM10023156_19680</name>
</gene>
<sequence>MRLLLIALIFLGGSVTLRLKPTRGTELDSAERRYDDLESIEQRVQHVLKTVTPAVVKITEKLEDNLGWSGVIATADGYVVSCAHHGMSPGERVFVHLSDGRIVPARMHGLNDNLDISLFKISVTGPWPHVAFGKSTEMKPEQPCVAIGYPNIEAPASDRTPTIRMGRIVLADAAPWVVVSSCRVKQGDSGGGLFDLDGGLIGVCSGSGALTRASTRHVGIELFERYWNDLTETKRFESPTDDEADDRVASIRPALSRVELTPKRGLGQIEAAFYDSLQDAPTVAVEVLCDGEQKVLGTIVDSEGWVLTKSSELFGNVAIRLADGRELPAQLHGTSHEFDLAILKVSGTELPQIRWSDRGIPLSGTMVAATGSRQVPGTVGIVSHPSRDVPAERGTIIGSVQLQSTDPVARVWKVGRSEKFFANPFHKGDIVTKIDDVPTPNFKSLIELNGGPNDGRLPGKIVGDQMLAMVERDGQPVRLHFQLDGLTSPMAGELYPSGRFTGFPCVYSTDILVLPEMCGGPLVDRSGQVTGIVISAANNETETYVIPAEVARSASQELIEKARPDALPTVAHSDTPSTYRPARVGDGAPEFKVETINGETFRLSDQRGKVVVLCFWMMHSELCRLELASLRALHNDLIRDNEDCAMISLYTDPEQWEPDFKVHTKQVKIDWPVAWIRSHSSISADYLTRHIQPCLVLVGPNGKILLRDHNITRFREAFTRIVASIDDDFSS</sequence>
<dbReference type="PANTHER" id="PTHR22939">
    <property type="entry name" value="SERINE PROTEASE FAMILY S1C HTRA-RELATED"/>
    <property type="match status" value="1"/>
</dbReference>
<dbReference type="Gene3D" id="3.40.30.10">
    <property type="entry name" value="Glutaredoxin"/>
    <property type="match status" value="1"/>
</dbReference>
<feature type="domain" description="Thioredoxin" evidence="1">
    <location>
        <begin position="582"/>
        <end position="727"/>
    </location>
</feature>
<dbReference type="Gene3D" id="2.40.10.10">
    <property type="entry name" value="Trypsin-like serine proteases"/>
    <property type="match status" value="1"/>
</dbReference>
<dbReference type="InterPro" id="IPR036249">
    <property type="entry name" value="Thioredoxin-like_sf"/>
</dbReference>
<dbReference type="PANTHER" id="PTHR22939:SF129">
    <property type="entry name" value="SERINE PROTEASE HTRA2, MITOCHONDRIAL"/>
    <property type="match status" value="1"/>
</dbReference>
<dbReference type="RefSeq" id="WP_345321560.1">
    <property type="nucleotide sequence ID" value="NZ_BAABGA010000024.1"/>
</dbReference>
<evidence type="ECO:0000313" key="2">
    <source>
        <dbReference type="EMBL" id="GAA4451569.1"/>
    </source>
</evidence>
<dbReference type="PROSITE" id="PS51352">
    <property type="entry name" value="THIOREDOXIN_2"/>
    <property type="match status" value="1"/>
</dbReference>
<dbReference type="InterPro" id="IPR009003">
    <property type="entry name" value="Peptidase_S1_PA"/>
</dbReference>
<dbReference type="Pfam" id="PF00578">
    <property type="entry name" value="AhpC-TSA"/>
    <property type="match status" value="1"/>
</dbReference>
<proteinExistence type="predicted"/>
<dbReference type="SUPFAM" id="SSF50494">
    <property type="entry name" value="Trypsin-like serine proteases"/>
    <property type="match status" value="2"/>
</dbReference>
<dbReference type="Pfam" id="PF13365">
    <property type="entry name" value="Trypsin_2"/>
    <property type="match status" value="1"/>
</dbReference>
<name>A0ABP8MKT1_9BACT</name>
<dbReference type="Gene3D" id="2.40.10.120">
    <property type="match status" value="2"/>
</dbReference>